<feature type="chain" id="PRO_5012470816" description="Outer membrane protein beta-barrel family protein" evidence="1">
    <location>
        <begin position="24"/>
        <end position="1233"/>
    </location>
</feature>
<keyword evidence="1" id="KW-0732">Signal</keyword>
<organism evidence="2 3">
    <name type="scientific">Pseudoxanthomonas wuyuanensis</name>
    <dbReference type="NCBI Taxonomy" id="1073196"/>
    <lineage>
        <taxon>Bacteria</taxon>
        <taxon>Pseudomonadati</taxon>
        <taxon>Pseudomonadota</taxon>
        <taxon>Gammaproteobacteria</taxon>
        <taxon>Lysobacterales</taxon>
        <taxon>Lysobacteraceae</taxon>
        <taxon>Pseudoxanthomonas</taxon>
    </lineage>
</organism>
<proteinExistence type="predicted"/>
<accession>A0A286D5Y1</accession>
<sequence>MKMKLLDYTLIGILAGMSQMALAQAQGTDAASAAAGQDGGAAQPTMDCGATGCMSDEGLLFKLRTRSYDHPVTEGTSAGSSSAALQPDRRVSIGLEAPGRAVAQGRFSVNLPGGGVIWATEDPTLGRPELSVSAPTMVPFDGTAITGPVRFFVRGNYSAFIERMELAVFRGNDGDLVEPLAQVPIDVAAVSQTEWDGALPSNIRFRAGDELVYVLRAIDAAGNVDQTHPRRLQLVRPEEAERGRQVLRESTERALGTALSQEQAQTQQLVDDAFSESTLRYQNIPIYGSRVRVQGRNLPAGYGLLINGDSYPVDLERKFVAEYLMPVGQHAFDIALQGGQGATPAQYRLDVDVSGRYFFGVGLADITVYQNKASGPGRELALAGREDDLLSDGRLAFYLKAKARGKYLITAQADTQDRPLEDLFDGFTQADPQDIFRRLDPDLYYPTYGDDSTTYRDVDTMGRFYLRVDWDKNEALWGNFATGITGTEYAQYVRSLYGAALNWRSRSANAWGDPVSELRAFGSEAQTAPGHSEFLGTGGSLYYLRHTDVLPGSDQVVLEVRDLTTGRVEQRIDLQRGADYEIDELQGRLLLTRPLAQITRQNVPGITRDTPLDGYEQRLLVDYEWVPSDFNADEVTAGVRGKHWFGDHVGVGVTYVDENRAGEDYTLMAADVTLQAGKGTYLKLEHSRTEATSAPVFFSDNGGLSFTRLNPTGPREGEASAVEARVNFRELGWSEQDWSAAAWWRQVDAGYSISRYDNGQAVEEHGAELLGQFSANLGIYARYSKAERGSESLTQAQLNGQWRIDEDGTLEAELRRVEEQRSSGDVAGMLGALRYTHRFGTALDVYGTAQFTLDDDDGRYADNDAYALGARYNFANLSNIGAEVTTGDRGDAATVSGEYRLSPQHSFYGSYSASTDSTEYDSLFNPNRQNGWTFGQRWRLSNQVNLFNESQFLKSRSESGLAHTFGMDFYPAVGWNLGFTLSDGELTNSSGGQVDRRAISVSGGRTSPDTDWQSKLEWRRDSGVERRTQWVSTHRLSHKLNESWRIAGRFNYADTDDELNPAAGAKFIEGNLGFAYRPWNSSRWGLFGRYTYLYDLATLGQVGGAQYDQKSQVLSFEGVYRLNQNWEVAAKLARREGEVRYGRGTGQWFDSATTFAAGQLRYELLQKWHALAEYRWLDVKDGGTRQGWLLGVDRDIGRNFRLGVGYNFTEFSDDLTDFDYDHKGWFVNFVGSY</sequence>
<reference evidence="2 3" key="1">
    <citation type="submission" date="2017-09" db="EMBL/GenBank/DDBJ databases">
        <authorList>
            <person name="Ehlers B."/>
            <person name="Leendertz F.H."/>
        </authorList>
    </citation>
    <scope>NUCLEOTIDE SEQUENCE [LARGE SCALE GENOMIC DNA]</scope>
    <source>
        <strain evidence="2 3">CGMCC 1.10978</strain>
    </source>
</reference>
<evidence type="ECO:0000313" key="3">
    <source>
        <dbReference type="Proteomes" id="UP000219374"/>
    </source>
</evidence>
<name>A0A286D5Y1_9GAMM</name>
<evidence type="ECO:0000313" key="2">
    <source>
        <dbReference type="EMBL" id="SOD54058.1"/>
    </source>
</evidence>
<dbReference type="AlphaFoldDB" id="A0A286D5Y1"/>
<protein>
    <recommendedName>
        <fullName evidence="4">Outer membrane protein beta-barrel family protein</fullName>
    </recommendedName>
</protein>
<dbReference type="Proteomes" id="UP000219374">
    <property type="component" value="Unassembled WGS sequence"/>
</dbReference>
<keyword evidence="3" id="KW-1185">Reference proteome</keyword>
<gene>
    <name evidence="2" type="ORF">SAMN06296416_10366</name>
</gene>
<feature type="signal peptide" evidence="1">
    <location>
        <begin position="1"/>
        <end position="23"/>
    </location>
</feature>
<dbReference type="EMBL" id="OCND01000003">
    <property type="protein sequence ID" value="SOD54058.1"/>
    <property type="molecule type" value="Genomic_DNA"/>
</dbReference>
<evidence type="ECO:0008006" key="4">
    <source>
        <dbReference type="Google" id="ProtNLM"/>
    </source>
</evidence>
<dbReference type="SUPFAM" id="SSF56935">
    <property type="entry name" value="Porins"/>
    <property type="match status" value="2"/>
</dbReference>
<evidence type="ECO:0000256" key="1">
    <source>
        <dbReference type="SAM" id="SignalP"/>
    </source>
</evidence>